<evidence type="ECO:0000313" key="1">
    <source>
        <dbReference type="EMBL" id="RCW30620.1"/>
    </source>
</evidence>
<organism evidence="1 2">
    <name type="scientific">Marinilabilia salmonicolor</name>
    <dbReference type="NCBI Taxonomy" id="989"/>
    <lineage>
        <taxon>Bacteria</taxon>
        <taxon>Pseudomonadati</taxon>
        <taxon>Bacteroidota</taxon>
        <taxon>Bacteroidia</taxon>
        <taxon>Marinilabiliales</taxon>
        <taxon>Marinilabiliaceae</taxon>
        <taxon>Marinilabilia</taxon>
    </lineage>
</organism>
<proteinExistence type="predicted"/>
<dbReference type="Proteomes" id="UP000252733">
    <property type="component" value="Unassembled WGS sequence"/>
</dbReference>
<reference evidence="1 2" key="1">
    <citation type="submission" date="2018-07" db="EMBL/GenBank/DDBJ databases">
        <title>Freshwater and sediment microbial communities from various areas in North America, analyzing microbe dynamics in response to fracking.</title>
        <authorList>
            <person name="Lamendella R."/>
        </authorList>
    </citation>
    <scope>NUCLEOTIDE SEQUENCE [LARGE SCALE GENOMIC DNA]</scope>
    <source>
        <strain evidence="1 2">160A</strain>
    </source>
</reference>
<sequence length="64" mass="6907">MITGGLVLKRDCLFRGHELLHPGVKSGGQAVISGRGDKQPLQSFNILRGPVIANPDYSGKQSQY</sequence>
<gene>
    <name evidence="1" type="ORF">DFO77_12157</name>
</gene>
<evidence type="ECO:0000313" key="2">
    <source>
        <dbReference type="Proteomes" id="UP000252733"/>
    </source>
</evidence>
<dbReference type="EMBL" id="QPIZ01000021">
    <property type="protein sequence ID" value="RCW30620.1"/>
    <property type="molecule type" value="Genomic_DNA"/>
</dbReference>
<accession>A0A2T0XTU4</accession>
<name>A0A2T0XTU4_9BACT</name>
<dbReference type="AlphaFoldDB" id="A0A2T0XTU4"/>
<keyword evidence="2" id="KW-1185">Reference proteome</keyword>
<comment type="caution">
    <text evidence="1">The sequence shown here is derived from an EMBL/GenBank/DDBJ whole genome shotgun (WGS) entry which is preliminary data.</text>
</comment>
<protein>
    <submittedName>
        <fullName evidence="1">Uncharacterized protein</fullName>
    </submittedName>
</protein>